<name>A0AAD4MHU1_9BILA</name>
<protein>
    <submittedName>
        <fullName evidence="1">Uncharacterized protein</fullName>
    </submittedName>
</protein>
<dbReference type="EMBL" id="JAKKPZ010001063">
    <property type="protein sequence ID" value="KAI1690870.1"/>
    <property type="molecule type" value="Genomic_DNA"/>
</dbReference>
<sequence>MENLHRVFPVDEYGYSSPNPHVILEMSGEAPSGLNFQLKARESVLVGPKAVTRGRWSFMHELEIGTGQKYVLVFQKGNDDKSKREIGIVFGSSKLADDKGVNITFWGWHMVGGNIHPMKDTDVRLENKKGGKQQVDIRTWASGTLSGLWSISRHISPQNEYLLSIAKDEISDITIKLH</sequence>
<gene>
    <name evidence="1" type="ORF">DdX_22251</name>
</gene>
<dbReference type="Proteomes" id="UP001201812">
    <property type="component" value="Unassembled WGS sequence"/>
</dbReference>
<keyword evidence="2" id="KW-1185">Reference proteome</keyword>
<organism evidence="1 2">
    <name type="scientific">Ditylenchus destructor</name>
    <dbReference type="NCBI Taxonomy" id="166010"/>
    <lineage>
        <taxon>Eukaryota</taxon>
        <taxon>Metazoa</taxon>
        <taxon>Ecdysozoa</taxon>
        <taxon>Nematoda</taxon>
        <taxon>Chromadorea</taxon>
        <taxon>Rhabditida</taxon>
        <taxon>Tylenchina</taxon>
        <taxon>Tylenchomorpha</taxon>
        <taxon>Sphaerularioidea</taxon>
        <taxon>Anguinidae</taxon>
        <taxon>Anguininae</taxon>
        <taxon>Ditylenchus</taxon>
    </lineage>
</organism>
<reference evidence="1" key="1">
    <citation type="submission" date="2022-01" db="EMBL/GenBank/DDBJ databases">
        <title>Genome Sequence Resource for Two Populations of Ditylenchus destructor, the Migratory Endoparasitic Phytonematode.</title>
        <authorList>
            <person name="Zhang H."/>
            <person name="Lin R."/>
            <person name="Xie B."/>
        </authorList>
    </citation>
    <scope>NUCLEOTIDE SEQUENCE</scope>
    <source>
        <strain evidence="1">BazhouSP</strain>
    </source>
</reference>
<comment type="caution">
    <text evidence="1">The sequence shown here is derived from an EMBL/GenBank/DDBJ whole genome shotgun (WGS) entry which is preliminary data.</text>
</comment>
<proteinExistence type="predicted"/>
<evidence type="ECO:0000313" key="1">
    <source>
        <dbReference type="EMBL" id="KAI1690870.1"/>
    </source>
</evidence>
<dbReference type="AlphaFoldDB" id="A0AAD4MHU1"/>
<evidence type="ECO:0000313" key="2">
    <source>
        <dbReference type="Proteomes" id="UP001201812"/>
    </source>
</evidence>
<accession>A0AAD4MHU1</accession>